<sequence length="269" mass="28273">MRSPTVREPAVSGSFYPSDAIVLRDAVDVLLASAVPHRASSPKALVVPHAGYVYSGPVAATAYSLAARMRETITRVIVIGPTHRVAVRGVALAGVQGFATPLGVLSVPEAWAVAQLSALPTVCVNPEAHRWEHSVEVQLPFIQRALGDVDVIPLLAGDATGDEVADVLDALWGGPETLIVISTDLSHYLPDHAARQADATTIARIIALDGPIDHEHACGATPLNGLLIAARRHDLHPTLLDARNSSDTAGDPDRVVGYCAVAFEEAPRA</sequence>
<evidence type="ECO:0000313" key="4">
    <source>
        <dbReference type="Proteomes" id="UP000547973"/>
    </source>
</evidence>
<evidence type="ECO:0000256" key="1">
    <source>
        <dbReference type="ARBA" id="ARBA00006315"/>
    </source>
</evidence>
<protein>
    <recommendedName>
        <fullName evidence="2">MEMO1 family protein BKA03_001316</fullName>
    </recommendedName>
</protein>
<accession>A0A7Y9Z9C3</accession>
<dbReference type="PANTHER" id="PTHR11060">
    <property type="entry name" value="PROTEIN MEMO1"/>
    <property type="match status" value="1"/>
</dbReference>
<reference evidence="3 4" key="1">
    <citation type="submission" date="2020-07" db="EMBL/GenBank/DDBJ databases">
        <title>Sequencing the genomes of 1000 actinobacteria strains.</title>
        <authorList>
            <person name="Klenk H.-P."/>
        </authorList>
    </citation>
    <scope>NUCLEOTIDE SEQUENCE [LARGE SCALE GENOMIC DNA]</scope>
    <source>
        <strain evidence="3 4">DSM 19970</strain>
    </source>
</reference>
<dbReference type="Proteomes" id="UP000547973">
    <property type="component" value="Unassembled WGS sequence"/>
</dbReference>
<name>A0A7Y9Z9C3_9MICO</name>
<dbReference type="HAMAP" id="MF_00055">
    <property type="entry name" value="MEMO1"/>
    <property type="match status" value="1"/>
</dbReference>
<keyword evidence="4" id="KW-1185">Reference proteome</keyword>
<dbReference type="AlphaFoldDB" id="A0A7Y9Z9C3"/>
<comment type="similarity">
    <text evidence="1 2">Belongs to the MEMO1 family.</text>
</comment>
<evidence type="ECO:0000256" key="2">
    <source>
        <dbReference type="HAMAP-Rule" id="MF_00055"/>
    </source>
</evidence>
<evidence type="ECO:0000313" key="3">
    <source>
        <dbReference type="EMBL" id="NYI41197.1"/>
    </source>
</evidence>
<dbReference type="OrthoDB" id="9785549at2"/>
<dbReference type="Gene3D" id="3.40.830.10">
    <property type="entry name" value="LigB-like"/>
    <property type="match status" value="1"/>
</dbReference>
<dbReference type="CDD" id="cd07361">
    <property type="entry name" value="MEMO_like"/>
    <property type="match status" value="1"/>
</dbReference>
<dbReference type="NCBIfam" id="TIGR04336">
    <property type="entry name" value="AmmeMemoSam_B"/>
    <property type="match status" value="1"/>
</dbReference>
<dbReference type="InterPro" id="IPR002737">
    <property type="entry name" value="MEMO1_fam"/>
</dbReference>
<gene>
    <name evidence="3" type="ORF">BKA03_001316</name>
</gene>
<organism evidence="3 4">
    <name type="scientific">Demequina lutea</name>
    <dbReference type="NCBI Taxonomy" id="431489"/>
    <lineage>
        <taxon>Bacteria</taxon>
        <taxon>Bacillati</taxon>
        <taxon>Actinomycetota</taxon>
        <taxon>Actinomycetes</taxon>
        <taxon>Micrococcales</taxon>
        <taxon>Demequinaceae</taxon>
        <taxon>Demequina</taxon>
    </lineage>
</organism>
<dbReference type="RefSeq" id="WP_062075004.1">
    <property type="nucleotide sequence ID" value="NZ_BBRC01000005.1"/>
</dbReference>
<proteinExistence type="inferred from homology"/>
<dbReference type="Pfam" id="PF01875">
    <property type="entry name" value="Memo"/>
    <property type="match status" value="1"/>
</dbReference>
<comment type="caution">
    <text evidence="3">The sequence shown here is derived from an EMBL/GenBank/DDBJ whole genome shotgun (WGS) entry which is preliminary data.</text>
</comment>
<dbReference type="PANTHER" id="PTHR11060:SF0">
    <property type="entry name" value="PROTEIN MEMO1"/>
    <property type="match status" value="1"/>
</dbReference>
<dbReference type="EMBL" id="JACBZO010000001">
    <property type="protein sequence ID" value="NYI41197.1"/>
    <property type="molecule type" value="Genomic_DNA"/>
</dbReference>